<organism evidence="3 4">
    <name type="scientific">Turnera subulata</name>
    <dbReference type="NCBI Taxonomy" id="218843"/>
    <lineage>
        <taxon>Eukaryota</taxon>
        <taxon>Viridiplantae</taxon>
        <taxon>Streptophyta</taxon>
        <taxon>Embryophyta</taxon>
        <taxon>Tracheophyta</taxon>
        <taxon>Spermatophyta</taxon>
        <taxon>Magnoliopsida</taxon>
        <taxon>eudicotyledons</taxon>
        <taxon>Gunneridae</taxon>
        <taxon>Pentapetalae</taxon>
        <taxon>rosids</taxon>
        <taxon>fabids</taxon>
        <taxon>Malpighiales</taxon>
        <taxon>Passifloraceae</taxon>
        <taxon>Turnera</taxon>
    </lineage>
</organism>
<dbReference type="EMBL" id="JAKUCV010001730">
    <property type="protein sequence ID" value="KAJ4845271.1"/>
    <property type="molecule type" value="Genomic_DNA"/>
</dbReference>
<dbReference type="PANTHER" id="PTHR31672:SF13">
    <property type="entry name" value="F-BOX PROTEIN CPR30-LIKE"/>
    <property type="match status" value="1"/>
</dbReference>
<comment type="caution">
    <text evidence="3">The sequence shown here is derived from an EMBL/GenBank/DDBJ whole genome shotgun (WGS) entry which is preliminary data.</text>
</comment>
<dbReference type="Proteomes" id="UP001141552">
    <property type="component" value="Unassembled WGS sequence"/>
</dbReference>
<dbReference type="PANTHER" id="PTHR31672">
    <property type="entry name" value="BNACNNG10540D PROTEIN"/>
    <property type="match status" value="1"/>
</dbReference>
<dbReference type="SUPFAM" id="SSF81383">
    <property type="entry name" value="F-box domain"/>
    <property type="match status" value="1"/>
</dbReference>
<dbReference type="PROSITE" id="PS50181">
    <property type="entry name" value="FBOX"/>
    <property type="match status" value="1"/>
</dbReference>
<dbReference type="CDD" id="cd22157">
    <property type="entry name" value="F-box_AtFBW1-like"/>
    <property type="match status" value="1"/>
</dbReference>
<gene>
    <name evidence="3" type="ORF">Tsubulata_038154</name>
</gene>
<evidence type="ECO:0000259" key="2">
    <source>
        <dbReference type="PROSITE" id="PS50181"/>
    </source>
</evidence>
<feature type="domain" description="F-box" evidence="2">
    <location>
        <begin position="1"/>
        <end position="55"/>
    </location>
</feature>
<dbReference type="NCBIfam" id="TIGR01640">
    <property type="entry name" value="F_box_assoc_1"/>
    <property type="match status" value="1"/>
</dbReference>
<feature type="region of interest" description="Disordered" evidence="1">
    <location>
        <begin position="153"/>
        <end position="173"/>
    </location>
</feature>
<reference evidence="3" key="1">
    <citation type="submission" date="2022-02" db="EMBL/GenBank/DDBJ databases">
        <authorList>
            <person name="Henning P.M."/>
            <person name="McCubbin A.G."/>
            <person name="Shore J.S."/>
        </authorList>
    </citation>
    <scope>NUCLEOTIDE SEQUENCE</scope>
    <source>
        <strain evidence="3">F60SS</strain>
        <tissue evidence="3">Leaves</tissue>
    </source>
</reference>
<dbReference type="Pfam" id="PF00646">
    <property type="entry name" value="F-box"/>
    <property type="match status" value="1"/>
</dbReference>
<dbReference type="OrthoDB" id="1924677at2759"/>
<protein>
    <recommendedName>
        <fullName evidence="2">F-box domain-containing protein</fullName>
    </recommendedName>
</protein>
<sequence>MSQQIELPEDLTRPILVRLPVKSLTRFKSVCKSWRGTINHPDFVRDHLNHAYSQLTDDDGDYLNDHDIIKHNTLITTDSSYRVVYQERRKLRSKTKRRSKFVSNKASSSEAERIVVLDELPKLFPNQPDKFIPSHSVRSSCDGLVLITAHPEITLDPEDDPEEEEEEDYSEMEDDYWGQQENYLLIYNPTTRECKRVGVPPPSYHHSDAWGIGYDHISQSYKVVRAPCSVVGTPVQVLSLKTDSWKTTTPFDDFLYKIRGDRNPVTANRWPHWVVTKRNTDQLEWIIIYFHPSEEIFKVMPPPPSTEAKDFLSGAARGHAGWCLQICEVRGSLGLCMNKGGKELSLWWMKEHGVKESWAKLYNVCKMPTSKIFFTTPWFLTKRGKLLFVWNATFYSYDPGTHTTKALPPSSRQLRSKQHSPALDVVNHSLH</sequence>
<name>A0A9Q0GB82_9ROSI</name>
<proteinExistence type="predicted"/>
<dbReference type="AlphaFoldDB" id="A0A9Q0GB82"/>
<evidence type="ECO:0000256" key="1">
    <source>
        <dbReference type="SAM" id="MobiDB-lite"/>
    </source>
</evidence>
<dbReference type="InterPro" id="IPR017451">
    <property type="entry name" value="F-box-assoc_interact_dom"/>
</dbReference>
<dbReference type="InterPro" id="IPR050796">
    <property type="entry name" value="SCF_F-box_component"/>
</dbReference>
<reference evidence="3" key="2">
    <citation type="journal article" date="2023" name="Plants (Basel)">
        <title>Annotation of the Turnera subulata (Passifloraceae) Draft Genome Reveals the S-Locus Evolved after the Divergence of Turneroideae from Passifloroideae in a Stepwise Manner.</title>
        <authorList>
            <person name="Henning P.M."/>
            <person name="Roalson E.H."/>
            <person name="Mir W."/>
            <person name="McCubbin A.G."/>
            <person name="Shore J.S."/>
        </authorList>
    </citation>
    <scope>NUCLEOTIDE SEQUENCE</scope>
    <source>
        <strain evidence="3">F60SS</strain>
    </source>
</reference>
<feature type="compositionally biased region" description="Acidic residues" evidence="1">
    <location>
        <begin position="155"/>
        <end position="173"/>
    </location>
</feature>
<keyword evidence="4" id="KW-1185">Reference proteome</keyword>
<dbReference type="Pfam" id="PF07734">
    <property type="entry name" value="FBA_1"/>
    <property type="match status" value="1"/>
</dbReference>
<dbReference type="SMART" id="SM00256">
    <property type="entry name" value="FBOX"/>
    <property type="match status" value="1"/>
</dbReference>
<evidence type="ECO:0000313" key="4">
    <source>
        <dbReference type="Proteomes" id="UP001141552"/>
    </source>
</evidence>
<dbReference type="InterPro" id="IPR006527">
    <property type="entry name" value="F-box-assoc_dom_typ1"/>
</dbReference>
<dbReference type="InterPro" id="IPR001810">
    <property type="entry name" value="F-box_dom"/>
</dbReference>
<accession>A0A9Q0GB82</accession>
<dbReference type="InterPro" id="IPR036047">
    <property type="entry name" value="F-box-like_dom_sf"/>
</dbReference>
<evidence type="ECO:0000313" key="3">
    <source>
        <dbReference type="EMBL" id="KAJ4845271.1"/>
    </source>
</evidence>
<dbReference type="Gene3D" id="1.20.1280.50">
    <property type="match status" value="1"/>
</dbReference>